<sequence>MAGTDGAAFGQWLAQARSQARQPPAAAREPFWVAGRCVGSVPSEVMHEIRGLCLSPLNSLLTFQEQSSRGWHLQCTPGDATGALNLLARALQAAGRCGPWRDEQLAVLDAQGLRLATVERGAVRVLGLATQAVHLVGTAPDGRMWVQQRAFTKPNDPGLWDTLMGGMVAASDTLELAVARETWEEAGLQVQALASLRHGGCVEFSRPSHEGGGAGYMRERIEWFHAVVPAGMAPCNQDGEVERFDLLAPESLREQVAQGRFTLEAGLVIAAFFGH</sequence>
<dbReference type="CDD" id="cd03676">
    <property type="entry name" value="NUDIX_Tnr3_like"/>
    <property type="match status" value="1"/>
</dbReference>
<evidence type="ECO:0000313" key="3">
    <source>
        <dbReference type="Proteomes" id="UP001501788"/>
    </source>
</evidence>
<dbReference type="InterPro" id="IPR000086">
    <property type="entry name" value="NUDIX_hydrolase_dom"/>
</dbReference>
<gene>
    <name evidence="2" type="ORF">GCM10023090_25650</name>
</gene>
<evidence type="ECO:0000313" key="2">
    <source>
        <dbReference type="EMBL" id="GAA4427815.1"/>
    </source>
</evidence>
<comment type="caution">
    <text evidence="2">The sequence shown here is derived from an EMBL/GenBank/DDBJ whole genome shotgun (WGS) entry which is preliminary data.</text>
</comment>
<keyword evidence="3" id="KW-1185">Reference proteome</keyword>
<dbReference type="EMBL" id="BAABEX010000029">
    <property type="protein sequence ID" value="GAA4427815.1"/>
    <property type="molecule type" value="Genomic_DNA"/>
</dbReference>
<evidence type="ECO:0000259" key="1">
    <source>
        <dbReference type="PROSITE" id="PS51462"/>
    </source>
</evidence>
<dbReference type="Gene3D" id="3.90.79.10">
    <property type="entry name" value="Nucleoside Triphosphate Pyrophosphohydrolase"/>
    <property type="match status" value="1"/>
</dbReference>
<dbReference type="InterPro" id="IPR015797">
    <property type="entry name" value="NUDIX_hydrolase-like_dom_sf"/>
</dbReference>
<protein>
    <submittedName>
        <fullName evidence="2">NUDIX domain-containing protein</fullName>
    </submittedName>
</protein>
<dbReference type="Pfam" id="PF00293">
    <property type="entry name" value="NUDIX"/>
    <property type="match status" value="1"/>
</dbReference>
<dbReference type="PROSITE" id="PS51462">
    <property type="entry name" value="NUDIX"/>
    <property type="match status" value="1"/>
</dbReference>
<organism evidence="2 3">
    <name type="scientific">Acidovorax lacteus</name>
    <dbReference type="NCBI Taxonomy" id="1924988"/>
    <lineage>
        <taxon>Bacteria</taxon>
        <taxon>Pseudomonadati</taxon>
        <taxon>Pseudomonadota</taxon>
        <taxon>Betaproteobacteria</taxon>
        <taxon>Burkholderiales</taxon>
        <taxon>Comamonadaceae</taxon>
        <taxon>Acidovorax</taxon>
    </lineage>
</organism>
<proteinExistence type="predicted"/>
<dbReference type="SUPFAM" id="SSF55811">
    <property type="entry name" value="Nudix"/>
    <property type="match status" value="1"/>
</dbReference>
<dbReference type="Proteomes" id="UP001501788">
    <property type="component" value="Unassembled WGS sequence"/>
</dbReference>
<reference evidence="3" key="1">
    <citation type="journal article" date="2019" name="Int. J. Syst. Evol. Microbiol.">
        <title>The Global Catalogue of Microorganisms (GCM) 10K type strain sequencing project: providing services to taxonomists for standard genome sequencing and annotation.</title>
        <authorList>
            <consortium name="The Broad Institute Genomics Platform"/>
            <consortium name="The Broad Institute Genome Sequencing Center for Infectious Disease"/>
            <person name="Wu L."/>
            <person name="Ma J."/>
        </authorList>
    </citation>
    <scope>NUCLEOTIDE SEQUENCE [LARGE SCALE GENOMIC DNA]</scope>
    <source>
        <strain evidence="3">JCM 31890</strain>
    </source>
</reference>
<accession>A0ABP8LF85</accession>
<name>A0ABP8LF85_9BURK</name>
<dbReference type="RefSeq" id="WP_345065824.1">
    <property type="nucleotide sequence ID" value="NZ_BAABEX010000029.1"/>
</dbReference>
<feature type="domain" description="Nudix hydrolase" evidence="1">
    <location>
        <begin position="128"/>
        <end position="269"/>
    </location>
</feature>